<dbReference type="Pfam" id="PF17881">
    <property type="entry name" value="TseB"/>
    <property type="match status" value="1"/>
</dbReference>
<organism evidence="3 4">
    <name type="scientific">Virgibacillus indicus</name>
    <dbReference type="NCBI Taxonomy" id="2024554"/>
    <lineage>
        <taxon>Bacteria</taxon>
        <taxon>Bacillati</taxon>
        <taxon>Bacillota</taxon>
        <taxon>Bacilli</taxon>
        <taxon>Bacillales</taxon>
        <taxon>Bacillaceae</taxon>
        <taxon>Virgibacillus</taxon>
    </lineage>
</organism>
<protein>
    <recommendedName>
        <fullName evidence="2">Cell wall elongation regulator TseB-like domain-containing protein</fullName>
    </recommendedName>
</protein>
<sequence length="176" mass="20661">MNRQFSQFTEPRWLTISLLILFILILFCSIYGVILYNDLKDSKTAGYDETKNQILNNTSITEIEKIEQFNGAEAYHVIFGKNENGERKIIFYPLKGNEKNLTTIDQSEIIPSKEILGQWNGQCQDCELVKIVPALIEDEALWELTYHNSANQYIIDYFSIYDGSRFEQYRFNRTFK</sequence>
<evidence type="ECO:0000256" key="1">
    <source>
        <dbReference type="SAM" id="Phobius"/>
    </source>
</evidence>
<evidence type="ECO:0000259" key="2">
    <source>
        <dbReference type="Pfam" id="PF17881"/>
    </source>
</evidence>
<keyword evidence="1" id="KW-0472">Membrane</keyword>
<evidence type="ECO:0000313" key="4">
    <source>
        <dbReference type="Proteomes" id="UP000216498"/>
    </source>
</evidence>
<dbReference type="InterPro" id="IPR041401">
    <property type="entry name" value="TseB-like_dom"/>
</dbReference>
<reference evidence="3 4" key="1">
    <citation type="submission" date="2017-08" db="EMBL/GenBank/DDBJ databases">
        <title>Virgibacillus indicus sp. nov. and Virgibacillus profoundi sp. nov, two moderately halophilic bacteria isolated from marine sediment by using the Microfluidic Streak Plate.</title>
        <authorList>
            <person name="Xu B."/>
            <person name="Hu B."/>
            <person name="Wang J."/>
            <person name="Zhu Y."/>
            <person name="Huang L."/>
            <person name="Du W."/>
            <person name="Huang Y."/>
        </authorList>
    </citation>
    <scope>NUCLEOTIDE SEQUENCE [LARGE SCALE GENOMIC DNA]</scope>
    <source>
        <strain evidence="3 4">IO3-P2-C2</strain>
    </source>
</reference>
<dbReference type="RefSeq" id="WP_094883734.1">
    <property type="nucleotide sequence ID" value="NZ_NPMS01000001.1"/>
</dbReference>
<name>A0A265NE95_9BACI</name>
<keyword evidence="4" id="KW-1185">Reference proteome</keyword>
<keyword evidence="1" id="KW-1133">Transmembrane helix</keyword>
<dbReference type="Proteomes" id="UP000216498">
    <property type="component" value="Unassembled WGS sequence"/>
</dbReference>
<dbReference type="EMBL" id="NPMS01000001">
    <property type="protein sequence ID" value="OZU90137.1"/>
    <property type="molecule type" value="Genomic_DNA"/>
</dbReference>
<feature type="transmembrane region" description="Helical" evidence="1">
    <location>
        <begin position="12"/>
        <end position="36"/>
    </location>
</feature>
<dbReference type="Gene3D" id="3.10.450.40">
    <property type="match status" value="2"/>
</dbReference>
<evidence type="ECO:0000313" key="3">
    <source>
        <dbReference type="EMBL" id="OZU90137.1"/>
    </source>
</evidence>
<dbReference type="AlphaFoldDB" id="A0A265NE95"/>
<proteinExistence type="predicted"/>
<comment type="caution">
    <text evidence="3">The sequence shown here is derived from an EMBL/GenBank/DDBJ whole genome shotgun (WGS) entry which is preliminary data.</text>
</comment>
<gene>
    <name evidence="3" type="ORF">CIL03_03065</name>
</gene>
<feature type="domain" description="Cell wall elongation regulator TseB-like" evidence="2">
    <location>
        <begin position="49"/>
        <end position="93"/>
    </location>
</feature>
<dbReference type="OrthoDB" id="2381181at2"/>
<dbReference type="InterPro" id="IPR046350">
    <property type="entry name" value="Cystatin_sf"/>
</dbReference>
<keyword evidence="1" id="KW-0812">Transmembrane</keyword>
<dbReference type="SUPFAM" id="SSF54403">
    <property type="entry name" value="Cystatin/monellin"/>
    <property type="match status" value="2"/>
</dbReference>
<accession>A0A265NE95</accession>